<dbReference type="AlphaFoldDB" id="A0AAN6S6T7"/>
<evidence type="ECO:0000313" key="2">
    <source>
        <dbReference type="Proteomes" id="UP001303473"/>
    </source>
</evidence>
<name>A0AAN6S6T7_9PEZI</name>
<accession>A0AAN6S6T7</accession>
<sequence length="117" mass="12516">MSPPPEVRAVVVARPGTAEIRTVSLPKLRAHYLLVCTTAVVEPDGLEGRSSLQSLPRVDDAILKEVKPNVDNGLTLAYTILGEPFEKGRKVSAGLEDYGFGKMFLGSADGCSPRFCA</sequence>
<gene>
    <name evidence="1" type="ORF">QBC46DRAFT_338748</name>
</gene>
<protein>
    <submittedName>
        <fullName evidence="1">Uncharacterized protein</fullName>
    </submittedName>
</protein>
<dbReference type="Proteomes" id="UP001303473">
    <property type="component" value="Unassembled WGS sequence"/>
</dbReference>
<proteinExistence type="predicted"/>
<organism evidence="1 2">
    <name type="scientific">Diplogelasinospora grovesii</name>
    <dbReference type="NCBI Taxonomy" id="303347"/>
    <lineage>
        <taxon>Eukaryota</taxon>
        <taxon>Fungi</taxon>
        <taxon>Dikarya</taxon>
        <taxon>Ascomycota</taxon>
        <taxon>Pezizomycotina</taxon>
        <taxon>Sordariomycetes</taxon>
        <taxon>Sordariomycetidae</taxon>
        <taxon>Sordariales</taxon>
        <taxon>Diplogelasinosporaceae</taxon>
        <taxon>Diplogelasinospora</taxon>
    </lineage>
</organism>
<keyword evidence="2" id="KW-1185">Reference proteome</keyword>
<dbReference type="EMBL" id="MU853767">
    <property type="protein sequence ID" value="KAK3943262.1"/>
    <property type="molecule type" value="Genomic_DNA"/>
</dbReference>
<comment type="caution">
    <text evidence="1">The sequence shown here is derived from an EMBL/GenBank/DDBJ whole genome shotgun (WGS) entry which is preliminary data.</text>
</comment>
<reference evidence="2" key="1">
    <citation type="journal article" date="2023" name="Mol. Phylogenet. Evol.">
        <title>Genome-scale phylogeny and comparative genomics of the fungal order Sordariales.</title>
        <authorList>
            <person name="Hensen N."/>
            <person name="Bonometti L."/>
            <person name="Westerberg I."/>
            <person name="Brannstrom I.O."/>
            <person name="Guillou S."/>
            <person name="Cros-Aarteil S."/>
            <person name="Calhoun S."/>
            <person name="Haridas S."/>
            <person name="Kuo A."/>
            <person name="Mondo S."/>
            <person name="Pangilinan J."/>
            <person name="Riley R."/>
            <person name="LaButti K."/>
            <person name="Andreopoulos B."/>
            <person name="Lipzen A."/>
            <person name="Chen C."/>
            <person name="Yan M."/>
            <person name="Daum C."/>
            <person name="Ng V."/>
            <person name="Clum A."/>
            <person name="Steindorff A."/>
            <person name="Ohm R.A."/>
            <person name="Martin F."/>
            <person name="Silar P."/>
            <person name="Natvig D.O."/>
            <person name="Lalanne C."/>
            <person name="Gautier V."/>
            <person name="Ament-Velasquez S.L."/>
            <person name="Kruys A."/>
            <person name="Hutchinson M.I."/>
            <person name="Powell A.J."/>
            <person name="Barry K."/>
            <person name="Miller A.N."/>
            <person name="Grigoriev I.V."/>
            <person name="Debuchy R."/>
            <person name="Gladieux P."/>
            <person name="Hiltunen Thoren M."/>
            <person name="Johannesson H."/>
        </authorList>
    </citation>
    <scope>NUCLEOTIDE SEQUENCE [LARGE SCALE GENOMIC DNA]</scope>
    <source>
        <strain evidence="2">CBS 340.73</strain>
    </source>
</reference>
<evidence type="ECO:0000313" key="1">
    <source>
        <dbReference type="EMBL" id="KAK3943262.1"/>
    </source>
</evidence>